<proteinExistence type="predicted"/>
<sequence length="519" mass="52167">MPLAPDAESCAVCGARVPLIARPAAGEDDATDADDAPPTAGLTGRRASAGRALPRADVGEPAAAPVATAPANVPRSASRRAASPPPGYAAPPAAGPAASFDGSAAARDVRRSVRATRSGPSRVADVPPSVGRRVLAYAIDVVAAAAAAGVGLLVASTSDGGLQLLPALLGLLVAVAQVVAEGVGGATLGARLLGLRTVDDRTGGVPGVGRAFVRQLVVGLGVLACLVGNWVVAASAAWDSGPRRRGWHDKASGTTVVRAAAQQAEARRPPRAAASGGSQDAARPWTPSVPSVPPTPTSAPVVDDFLLAPAPPTSSAAQPPVPAPPAPDLLPAAPAGSAPQPVAARPVSDLLPPPPQARRQGGDVLPAPAPAPAPAPVPVPAFDEDLAELEHTRVRDPESLRRRTGTLALHFDTGERVRVVGRGLVGRGPRAEDGEDILHVIVLNDAARSLSRVHAEFGPQAATADEDSAIWVADRGSTNGTVVIDPAGTARVLPPGTRALVGAGWTVRLGDREARVESD</sequence>
<dbReference type="InterPro" id="IPR008984">
    <property type="entry name" value="SMAD_FHA_dom_sf"/>
</dbReference>
<keyword evidence="2" id="KW-1003">Cell membrane</keyword>
<feature type="compositionally biased region" description="Low complexity" evidence="7">
    <location>
        <begin position="61"/>
        <end position="82"/>
    </location>
</feature>
<evidence type="ECO:0000256" key="4">
    <source>
        <dbReference type="ARBA" id="ARBA00022692"/>
    </source>
</evidence>
<keyword evidence="4 8" id="KW-0812">Transmembrane</keyword>
<feature type="compositionally biased region" description="Pro residues" evidence="7">
    <location>
        <begin position="367"/>
        <end position="379"/>
    </location>
</feature>
<feature type="transmembrane region" description="Helical" evidence="8">
    <location>
        <begin position="134"/>
        <end position="155"/>
    </location>
</feature>
<dbReference type="InterPro" id="IPR000253">
    <property type="entry name" value="FHA_dom"/>
</dbReference>
<evidence type="ECO:0000256" key="1">
    <source>
        <dbReference type="ARBA" id="ARBA00004651"/>
    </source>
</evidence>
<evidence type="ECO:0000256" key="7">
    <source>
        <dbReference type="SAM" id="MobiDB-lite"/>
    </source>
</evidence>
<feature type="compositionally biased region" description="Acidic residues" evidence="7">
    <location>
        <begin position="26"/>
        <end position="35"/>
    </location>
</feature>
<evidence type="ECO:0000256" key="5">
    <source>
        <dbReference type="ARBA" id="ARBA00022989"/>
    </source>
</evidence>
<feature type="compositionally biased region" description="Pro residues" evidence="7">
    <location>
        <begin position="319"/>
        <end position="328"/>
    </location>
</feature>
<dbReference type="PROSITE" id="PS50006">
    <property type="entry name" value="FHA_DOMAIN"/>
    <property type="match status" value="1"/>
</dbReference>
<dbReference type="InterPro" id="IPR010432">
    <property type="entry name" value="RDD"/>
</dbReference>
<evidence type="ECO:0000256" key="2">
    <source>
        <dbReference type="ARBA" id="ARBA00022475"/>
    </source>
</evidence>
<protein>
    <submittedName>
        <fullName evidence="10">RDD family protein</fullName>
    </submittedName>
</protein>
<comment type="subcellular location">
    <subcellularLocation>
        <location evidence="1">Cell membrane</location>
        <topology evidence="1">Multi-pass membrane protein</topology>
    </subcellularLocation>
</comment>
<evidence type="ECO:0000313" key="10">
    <source>
        <dbReference type="EMBL" id="UUI70832.1"/>
    </source>
</evidence>
<dbReference type="RefSeq" id="WP_227576171.1">
    <property type="nucleotide sequence ID" value="NZ_CP101987.1"/>
</dbReference>
<keyword evidence="11" id="KW-1185">Reference proteome</keyword>
<reference evidence="10 11" key="1">
    <citation type="submission" date="2022-07" db="EMBL/GenBank/DDBJ databases">
        <title>Novel species in genus cellulomonas.</title>
        <authorList>
            <person name="Ye L."/>
        </authorList>
    </citation>
    <scope>NUCLEOTIDE SEQUENCE [LARGE SCALE GENOMIC DNA]</scope>
    <source>
        <strain evidence="11">zg-B89</strain>
    </source>
</reference>
<evidence type="ECO:0000256" key="6">
    <source>
        <dbReference type="ARBA" id="ARBA00023136"/>
    </source>
</evidence>
<evidence type="ECO:0000256" key="3">
    <source>
        <dbReference type="ARBA" id="ARBA00022553"/>
    </source>
</evidence>
<accession>A0ABY5KJZ5</accession>
<dbReference type="PANTHER" id="PTHR36115:SF6">
    <property type="entry name" value="PROLINE-RICH ANTIGEN HOMOLOG"/>
    <property type="match status" value="1"/>
</dbReference>
<keyword evidence="5 8" id="KW-1133">Transmembrane helix</keyword>
<dbReference type="Pfam" id="PF06271">
    <property type="entry name" value="RDD"/>
    <property type="match status" value="1"/>
</dbReference>
<dbReference type="Proteomes" id="UP001316384">
    <property type="component" value="Chromosome"/>
</dbReference>
<feature type="region of interest" description="Disordered" evidence="7">
    <location>
        <begin position="241"/>
        <end position="380"/>
    </location>
</feature>
<keyword evidence="3" id="KW-0597">Phosphoprotein</keyword>
<dbReference type="InterPro" id="IPR051791">
    <property type="entry name" value="Pra-immunoreactive"/>
</dbReference>
<evidence type="ECO:0000313" key="11">
    <source>
        <dbReference type="Proteomes" id="UP001316384"/>
    </source>
</evidence>
<feature type="transmembrane region" description="Helical" evidence="8">
    <location>
        <begin position="167"/>
        <end position="192"/>
    </location>
</feature>
<feature type="transmembrane region" description="Helical" evidence="8">
    <location>
        <begin position="212"/>
        <end position="238"/>
    </location>
</feature>
<evidence type="ECO:0000259" key="9">
    <source>
        <dbReference type="PROSITE" id="PS50006"/>
    </source>
</evidence>
<dbReference type="SUPFAM" id="SSF49879">
    <property type="entry name" value="SMAD/FHA domain"/>
    <property type="match status" value="1"/>
</dbReference>
<dbReference type="EMBL" id="CP101987">
    <property type="protein sequence ID" value="UUI70832.1"/>
    <property type="molecule type" value="Genomic_DNA"/>
</dbReference>
<feature type="compositionally biased region" description="Low complexity" evidence="7">
    <location>
        <begin position="329"/>
        <end position="344"/>
    </location>
</feature>
<dbReference type="CDD" id="cd00060">
    <property type="entry name" value="FHA"/>
    <property type="match status" value="1"/>
</dbReference>
<dbReference type="Gene3D" id="2.60.200.20">
    <property type="match status" value="1"/>
</dbReference>
<gene>
    <name evidence="10" type="ORF">NP048_13670</name>
</gene>
<feature type="compositionally biased region" description="Low complexity" evidence="7">
    <location>
        <begin position="90"/>
        <end position="106"/>
    </location>
</feature>
<evidence type="ECO:0000256" key="8">
    <source>
        <dbReference type="SAM" id="Phobius"/>
    </source>
</evidence>
<feature type="compositionally biased region" description="Low complexity" evidence="7">
    <location>
        <begin position="298"/>
        <end position="318"/>
    </location>
</feature>
<name>A0ABY5KJZ5_9CELL</name>
<organism evidence="10 11">
    <name type="scientific">Cellulomonas xiejunii</name>
    <dbReference type="NCBI Taxonomy" id="2968083"/>
    <lineage>
        <taxon>Bacteria</taxon>
        <taxon>Bacillati</taxon>
        <taxon>Actinomycetota</taxon>
        <taxon>Actinomycetes</taxon>
        <taxon>Micrococcales</taxon>
        <taxon>Cellulomonadaceae</taxon>
        <taxon>Cellulomonas</taxon>
    </lineage>
</organism>
<keyword evidence="6 8" id="KW-0472">Membrane</keyword>
<feature type="domain" description="FHA" evidence="9">
    <location>
        <begin position="423"/>
        <end position="483"/>
    </location>
</feature>
<dbReference type="PANTHER" id="PTHR36115">
    <property type="entry name" value="PROLINE-RICH ANTIGEN HOMOLOG-RELATED"/>
    <property type="match status" value="1"/>
</dbReference>
<feature type="region of interest" description="Disordered" evidence="7">
    <location>
        <begin position="22"/>
        <end position="126"/>
    </location>
</feature>